<accession>A0A653DT97</accession>
<reference evidence="2 3" key="1">
    <citation type="submission" date="2019-01" db="EMBL/GenBank/DDBJ databases">
        <authorList>
            <person name="Sayadi A."/>
        </authorList>
    </citation>
    <scope>NUCLEOTIDE SEQUENCE [LARGE SCALE GENOMIC DNA]</scope>
</reference>
<gene>
    <name evidence="2" type="ORF">CALMAC_LOCUS19652</name>
</gene>
<dbReference type="OrthoDB" id="6375801at2759"/>
<name>A0A653DT97_CALMS</name>
<feature type="region of interest" description="Disordered" evidence="1">
    <location>
        <begin position="1"/>
        <end position="24"/>
    </location>
</feature>
<feature type="compositionally biased region" description="Basic and acidic residues" evidence="1">
    <location>
        <begin position="1"/>
        <end position="13"/>
    </location>
</feature>
<protein>
    <submittedName>
        <fullName evidence="2">Uncharacterized protein</fullName>
    </submittedName>
</protein>
<evidence type="ECO:0000313" key="2">
    <source>
        <dbReference type="EMBL" id="VEN62561.1"/>
    </source>
</evidence>
<keyword evidence="3" id="KW-1185">Reference proteome</keyword>
<feature type="compositionally biased region" description="Basic residues" evidence="1">
    <location>
        <begin position="14"/>
        <end position="24"/>
    </location>
</feature>
<evidence type="ECO:0000313" key="3">
    <source>
        <dbReference type="Proteomes" id="UP000410492"/>
    </source>
</evidence>
<dbReference type="EMBL" id="CAACVG010013976">
    <property type="protein sequence ID" value="VEN62561.1"/>
    <property type="molecule type" value="Genomic_DNA"/>
</dbReference>
<proteinExistence type="predicted"/>
<sequence length="48" mass="5996">MAKTKKLSEDEKLARRREQKRLSMRRARVKLYNDPQKHLEVNFRRREV</sequence>
<dbReference type="AlphaFoldDB" id="A0A653DT97"/>
<dbReference type="Proteomes" id="UP000410492">
    <property type="component" value="Unassembled WGS sequence"/>
</dbReference>
<organism evidence="2 3">
    <name type="scientific">Callosobruchus maculatus</name>
    <name type="common">Southern cowpea weevil</name>
    <name type="synonym">Pulse bruchid</name>
    <dbReference type="NCBI Taxonomy" id="64391"/>
    <lineage>
        <taxon>Eukaryota</taxon>
        <taxon>Metazoa</taxon>
        <taxon>Ecdysozoa</taxon>
        <taxon>Arthropoda</taxon>
        <taxon>Hexapoda</taxon>
        <taxon>Insecta</taxon>
        <taxon>Pterygota</taxon>
        <taxon>Neoptera</taxon>
        <taxon>Endopterygota</taxon>
        <taxon>Coleoptera</taxon>
        <taxon>Polyphaga</taxon>
        <taxon>Cucujiformia</taxon>
        <taxon>Chrysomeloidea</taxon>
        <taxon>Chrysomelidae</taxon>
        <taxon>Bruchinae</taxon>
        <taxon>Bruchini</taxon>
        <taxon>Callosobruchus</taxon>
    </lineage>
</organism>
<evidence type="ECO:0000256" key="1">
    <source>
        <dbReference type="SAM" id="MobiDB-lite"/>
    </source>
</evidence>